<feature type="transmembrane region" description="Helical" evidence="2">
    <location>
        <begin position="100"/>
        <end position="119"/>
    </location>
</feature>
<evidence type="ECO:0000313" key="5">
    <source>
        <dbReference type="Proteomes" id="UP000322294"/>
    </source>
</evidence>
<accession>A0A5S5AM10</accession>
<feature type="transmembrane region" description="Helical" evidence="2">
    <location>
        <begin position="131"/>
        <end position="151"/>
    </location>
</feature>
<dbReference type="PANTHER" id="PTHR43318">
    <property type="entry name" value="UDP-N-ACETYLGLUCOSAMINE 4,6-DEHYDRATASE"/>
    <property type="match status" value="1"/>
</dbReference>
<keyword evidence="2" id="KW-0472">Membrane</keyword>
<feature type="transmembrane region" description="Helical" evidence="2">
    <location>
        <begin position="73"/>
        <end position="88"/>
    </location>
</feature>
<dbReference type="Pfam" id="PF02719">
    <property type="entry name" value="Polysacc_synt_2"/>
    <property type="match status" value="1"/>
</dbReference>
<evidence type="ECO:0000256" key="1">
    <source>
        <dbReference type="ARBA" id="ARBA00007430"/>
    </source>
</evidence>
<comment type="caution">
    <text evidence="4">The sequence shown here is derived from an EMBL/GenBank/DDBJ whole genome shotgun (WGS) entry which is preliminary data.</text>
</comment>
<dbReference type="EMBL" id="VNHO01000019">
    <property type="protein sequence ID" value="TYP52404.1"/>
    <property type="molecule type" value="Genomic_DNA"/>
</dbReference>
<dbReference type="AlphaFoldDB" id="A0A5S5AM10"/>
<protein>
    <submittedName>
        <fullName evidence="4">FlaA1/EpsC-like NDP-sugar epimerase</fullName>
    </submittedName>
</protein>
<dbReference type="InterPro" id="IPR036291">
    <property type="entry name" value="NAD(P)-bd_dom_sf"/>
</dbReference>
<reference evidence="4 5" key="1">
    <citation type="submission" date="2019-07" db="EMBL/GenBank/DDBJ databases">
        <title>Genomic Encyclopedia of Type Strains, Phase I: the one thousand microbial genomes (KMG-I) project.</title>
        <authorList>
            <person name="Kyrpides N."/>
        </authorList>
    </citation>
    <scope>NUCLEOTIDE SEQUENCE [LARGE SCALE GENOMIC DNA]</scope>
    <source>
        <strain evidence="4 5">DSM 16647</strain>
    </source>
</reference>
<dbReference type="InterPro" id="IPR051203">
    <property type="entry name" value="Polysaccharide_Synthase-Rel"/>
</dbReference>
<dbReference type="Gene3D" id="3.40.50.720">
    <property type="entry name" value="NAD(P)-binding Rossmann-like Domain"/>
    <property type="match status" value="2"/>
</dbReference>
<name>A0A5S5AM10_9FIRM</name>
<gene>
    <name evidence="4" type="ORF">LZ11_01748</name>
</gene>
<sequence>MEKIITYLILQGRDGGVMLSLTAFKRQHLTHKFLLFLIDILIINIACLFSFYIRFDGEIPALYTIRFLQSRPALTVINIITFMIFNLYNRIWRFASIGELLSIISATTVGTMAVLLYTFMMNITFPRSVYIIYWLLLTGFIGVFRLALRVLRDFAGSIRNKNGKKRVLIIGAGHAGSLVIREFKQNPDLEMVPVGVIDDDRSKHGLSIYGVRILGGREKIPDVVDAKKVDEIIIAMPSVDRREVKKIADICSATKCKVKIVPGIYELLNGKVDVKKIRDIKIEDLLGREPVRINMEAAAKYLKDKVVMVTGAGGSIGSELVRQVSRFEPRLLLLFDISENNIFDLEHQLKTYFPKQMYIPIIGSIRDSSKVEAVMEKYRPNVVFHAAAHKHVPLMEQNPVEAIKNNVFGTLNVAEAAQKYKVERFILISTDKAVNPQNVMGASKRVAEIIIQMMAKSGDTRFAAVRFGNVLGSAGSVIPLFKKQIEAGGPVTVTHPEVTRYFMTIPEAVQLVIQAGAMAEGGEIFVLDMGEPVKILDLATEMIKLSGFEPGKDIKIEFIGLRSGEKLHEELFYDKEDITRTEFEKIYLAKTSSSFLEFKKELESLKNIFLSSEPEMKKLISGFEEKFFMNENKKVTLL</sequence>
<dbReference type="Proteomes" id="UP000322294">
    <property type="component" value="Unassembled WGS sequence"/>
</dbReference>
<dbReference type="SUPFAM" id="SSF51735">
    <property type="entry name" value="NAD(P)-binding Rossmann-fold domains"/>
    <property type="match status" value="2"/>
</dbReference>
<feature type="transmembrane region" description="Helical" evidence="2">
    <location>
        <begin position="33"/>
        <end position="53"/>
    </location>
</feature>
<evidence type="ECO:0000259" key="3">
    <source>
        <dbReference type="Pfam" id="PF02719"/>
    </source>
</evidence>
<keyword evidence="5" id="KW-1185">Reference proteome</keyword>
<dbReference type="PANTHER" id="PTHR43318:SF1">
    <property type="entry name" value="POLYSACCHARIDE BIOSYNTHESIS PROTEIN EPSC-RELATED"/>
    <property type="match status" value="1"/>
</dbReference>
<organism evidence="4 5">
    <name type="scientific">Thermosediminibacter litoriperuensis</name>
    <dbReference type="NCBI Taxonomy" id="291989"/>
    <lineage>
        <taxon>Bacteria</taxon>
        <taxon>Bacillati</taxon>
        <taxon>Bacillota</taxon>
        <taxon>Clostridia</taxon>
        <taxon>Thermosediminibacterales</taxon>
        <taxon>Thermosediminibacteraceae</taxon>
        <taxon>Thermosediminibacter</taxon>
    </lineage>
</organism>
<evidence type="ECO:0000256" key="2">
    <source>
        <dbReference type="SAM" id="Phobius"/>
    </source>
</evidence>
<dbReference type="CDD" id="cd05237">
    <property type="entry name" value="UDP_invert_4-6DH_SDR_e"/>
    <property type="match status" value="1"/>
</dbReference>
<feature type="domain" description="Polysaccharide biosynthesis protein CapD-like" evidence="3">
    <location>
        <begin position="307"/>
        <end position="590"/>
    </location>
</feature>
<dbReference type="Pfam" id="PF13727">
    <property type="entry name" value="CoA_binding_3"/>
    <property type="match status" value="1"/>
</dbReference>
<evidence type="ECO:0000313" key="4">
    <source>
        <dbReference type="EMBL" id="TYP52404.1"/>
    </source>
</evidence>
<keyword evidence="2" id="KW-0812">Transmembrane</keyword>
<keyword evidence="2" id="KW-1133">Transmembrane helix</keyword>
<proteinExistence type="inferred from homology"/>
<dbReference type="InterPro" id="IPR003869">
    <property type="entry name" value="Polysac_CapD-like"/>
</dbReference>
<comment type="similarity">
    <text evidence="1">Belongs to the polysaccharide synthase family.</text>
</comment>